<feature type="transmembrane region" description="Helical" evidence="2">
    <location>
        <begin position="40"/>
        <end position="58"/>
    </location>
</feature>
<dbReference type="GeneID" id="87926174"/>
<keyword evidence="2" id="KW-0812">Transmembrane</keyword>
<dbReference type="RefSeq" id="XP_062764863.1">
    <property type="nucleotide sequence ID" value="XM_062906034.1"/>
</dbReference>
<proteinExistence type="predicted"/>
<organism evidence="3 4">
    <name type="scientific">Podospora pseudopauciseta</name>
    <dbReference type="NCBI Taxonomy" id="2093780"/>
    <lineage>
        <taxon>Eukaryota</taxon>
        <taxon>Fungi</taxon>
        <taxon>Dikarya</taxon>
        <taxon>Ascomycota</taxon>
        <taxon>Pezizomycotina</taxon>
        <taxon>Sordariomycetes</taxon>
        <taxon>Sordariomycetidae</taxon>
        <taxon>Sordariales</taxon>
        <taxon>Podosporaceae</taxon>
        <taxon>Podospora</taxon>
    </lineage>
</organism>
<dbReference type="EMBL" id="JAFFHB010000006">
    <property type="protein sequence ID" value="KAK4664897.1"/>
    <property type="molecule type" value="Genomic_DNA"/>
</dbReference>
<evidence type="ECO:0000313" key="3">
    <source>
        <dbReference type="EMBL" id="KAK4664897.1"/>
    </source>
</evidence>
<gene>
    <name evidence="3" type="ORF">QC763_0075510</name>
</gene>
<protein>
    <submittedName>
        <fullName evidence="3">Uncharacterized protein</fullName>
    </submittedName>
</protein>
<feature type="compositionally biased region" description="Basic and acidic residues" evidence="1">
    <location>
        <begin position="8"/>
        <end position="21"/>
    </location>
</feature>
<dbReference type="Proteomes" id="UP001326199">
    <property type="component" value="Unassembled WGS sequence"/>
</dbReference>
<evidence type="ECO:0000256" key="2">
    <source>
        <dbReference type="SAM" id="Phobius"/>
    </source>
</evidence>
<keyword evidence="2" id="KW-0472">Membrane</keyword>
<feature type="region of interest" description="Disordered" evidence="1">
    <location>
        <begin position="1"/>
        <end position="27"/>
    </location>
</feature>
<accession>A0ABR0HAI5</accession>
<evidence type="ECO:0000313" key="4">
    <source>
        <dbReference type="Proteomes" id="UP001326199"/>
    </source>
</evidence>
<reference evidence="3 4" key="1">
    <citation type="journal article" date="2023" name="bioRxiv">
        <title>High-quality genome assemblies of four members of thePodospora anserinaspecies complex.</title>
        <authorList>
            <person name="Ament-Velasquez S.L."/>
            <person name="Vogan A.A."/>
            <person name="Wallerman O."/>
            <person name="Hartmann F."/>
            <person name="Gautier V."/>
            <person name="Silar P."/>
            <person name="Giraud T."/>
            <person name="Johannesson H."/>
        </authorList>
    </citation>
    <scope>NUCLEOTIDE SEQUENCE [LARGE SCALE GENOMIC DNA]</scope>
    <source>
        <strain evidence="3 4">CBS 411.78</strain>
    </source>
</reference>
<evidence type="ECO:0000256" key="1">
    <source>
        <dbReference type="SAM" id="MobiDB-lite"/>
    </source>
</evidence>
<keyword evidence="4" id="KW-1185">Reference proteome</keyword>
<name>A0ABR0HAI5_9PEZI</name>
<keyword evidence="2" id="KW-1133">Transmembrane helix</keyword>
<sequence>MSQGRGGGAERGRISYPRRAENGLTPPWEITEPPYRDCRLSVSSLFLPIFFLLFSTYFPESDPKCHDSHR</sequence>
<comment type="caution">
    <text evidence="3">The sequence shown here is derived from an EMBL/GenBank/DDBJ whole genome shotgun (WGS) entry which is preliminary data.</text>
</comment>